<dbReference type="InterPro" id="IPR037171">
    <property type="entry name" value="NagB/RpiA_transferase-like"/>
</dbReference>
<dbReference type="PANTHER" id="PTHR11280:SF5">
    <property type="entry name" value="GLUCOSAMINE-6-PHOSPHATE ISOMERASE"/>
    <property type="match status" value="1"/>
</dbReference>
<evidence type="ECO:0000256" key="1">
    <source>
        <dbReference type="ARBA" id="ARBA00022801"/>
    </source>
</evidence>
<dbReference type="AlphaFoldDB" id="A0A1C0YMU3"/>
<evidence type="ECO:0000313" key="4">
    <source>
        <dbReference type="EMBL" id="OCS88473.1"/>
    </source>
</evidence>
<dbReference type="GO" id="GO:0019262">
    <property type="term" value="P:N-acetylneuraminate catabolic process"/>
    <property type="evidence" value="ECO:0007669"/>
    <property type="project" value="TreeGrafter"/>
</dbReference>
<dbReference type="GO" id="GO:0005975">
    <property type="term" value="P:carbohydrate metabolic process"/>
    <property type="evidence" value="ECO:0007669"/>
    <property type="project" value="InterPro"/>
</dbReference>
<dbReference type="RefSeq" id="WP_066542267.1">
    <property type="nucleotide sequence ID" value="NZ_MASJ01000001.1"/>
</dbReference>
<dbReference type="SUPFAM" id="SSF100950">
    <property type="entry name" value="NagB/RpiA/CoA transferase-like"/>
    <property type="match status" value="1"/>
</dbReference>
<dbReference type="Pfam" id="PF01182">
    <property type="entry name" value="Glucosamine_iso"/>
    <property type="match status" value="1"/>
</dbReference>
<dbReference type="EMBL" id="MASJ01000001">
    <property type="protein sequence ID" value="OCS88473.1"/>
    <property type="molecule type" value="Genomic_DNA"/>
</dbReference>
<dbReference type="Proteomes" id="UP000093199">
    <property type="component" value="Unassembled WGS sequence"/>
</dbReference>
<dbReference type="OrthoDB" id="9791139at2"/>
<accession>A0A1C0YMU3</accession>
<reference evidence="4 5" key="1">
    <citation type="submission" date="2016-07" db="EMBL/GenBank/DDBJ databases">
        <title>Caryophanon tenue genome sequencing.</title>
        <authorList>
            <person name="Verma A."/>
            <person name="Pal Y."/>
            <person name="Krishnamurthi S."/>
        </authorList>
    </citation>
    <scope>NUCLEOTIDE SEQUENCE [LARGE SCALE GENOMIC DNA]</scope>
    <source>
        <strain evidence="4 5">DSM 14152</strain>
    </source>
</reference>
<dbReference type="GO" id="GO:0004342">
    <property type="term" value="F:glucosamine-6-phosphate deaminase activity"/>
    <property type="evidence" value="ECO:0007669"/>
    <property type="project" value="InterPro"/>
</dbReference>
<sequence>MDIRYFDDRTALYTAVSEHFQQAVANGATTFGLATGGTMEPLYENLRNSDVDFSTCTSFNLDEYAGIDKNSPHSYYTYMHEQLFNAKPFAASYVPVGDADDVDAEARKYEALLQANKRHIQLLGVGENGHIAFNEPGTSFDSETHVIELTPSTREANARFFSSLDEVPTHAVTMGIASILDADEIILIACGENKRQAMEALVDGNVTVEVPVSILNNHPNVVIYTDLKLPVAIK</sequence>
<evidence type="ECO:0000259" key="3">
    <source>
        <dbReference type="Pfam" id="PF01182"/>
    </source>
</evidence>
<dbReference type="GO" id="GO:0006046">
    <property type="term" value="P:N-acetylglucosamine catabolic process"/>
    <property type="evidence" value="ECO:0007669"/>
    <property type="project" value="TreeGrafter"/>
</dbReference>
<dbReference type="PROSITE" id="PS01161">
    <property type="entry name" value="GLC_GALNAC_ISOMERASE"/>
    <property type="match status" value="1"/>
</dbReference>
<dbReference type="GO" id="GO:0006043">
    <property type="term" value="P:glucosamine catabolic process"/>
    <property type="evidence" value="ECO:0007669"/>
    <property type="project" value="TreeGrafter"/>
</dbReference>
<dbReference type="GO" id="GO:0042802">
    <property type="term" value="F:identical protein binding"/>
    <property type="evidence" value="ECO:0007669"/>
    <property type="project" value="TreeGrafter"/>
</dbReference>
<evidence type="ECO:0000256" key="2">
    <source>
        <dbReference type="ARBA" id="ARBA00023277"/>
    </source>
</evidence>
<name>A0A1C0YMU3_9BACL</name>
<dbReference type="InterPro" id="IPR004547">
    <property type="entry name" value="Glucosamine6P_isomerase"/>
</dbReference>
<evidence type="ECO:0000313" key="5">
    <source>
        <dbReference type="Proteomes" id="UP000093199"/>
    </source>
</evidence>
<dbReference type="CDD" id="cd01399">
    <property type="entry name" value="GlcN6P_deaminase"/>
    <property type="match status" value="1"/>
</dbReference>
<proteinExistence type="predicted"/>
<dbReference type="InterPro" id="IPR006148">
    <property type="entry name" value="Glc/Gal-6P_isomerase"/>
</dbReference>
<keyword evidence="5" id="KW-1185">Reference proteome</keyword>
<organism evidence="4 5">
    <name type="scientific">Caryophanon tenue</name>
    <dbReference type="NCBI Taxonomy" id="33978"/>
    <lineage>
        <taxon>Bacteria</taxon>
        <taxon>Bacillati</taxon>
        <taxon>Bacillota</taxon>
        <taxon>Bacilli</taxon>
        <taxon>Bacillales</taxon>
        <taxon>Caryophanaceae</taxon>
        <taxon>Caryophanon</taxon>
    </lineage>
</organism>
<keyword evidence="1" id="KW-0378">Hydrolase</keyword>
<dbReference type="GO" id="GO:0005737">
    <property type="term" value="C:cytoplasm"/>
    <property type="evidence" value="ECO:0007669"/>
    <property type="project" value="TreeGrafter"/>
</dbReference>
<gene>
    <name evidence="4" type="ORF">A6M13_01100</name>
</gene>
<comment type="caution">
    <text evidence="4">The sequence shown here is derived from an EMBL/GenBank/DDBJ whole genome shotgun (WGS) entry which is preliminary data.</text>
</comment>
<dbReference type="PANTHER" id="PTHR11280">
    <property type="entry name" value="GLUCOSAMINE-6-PHOSPHATE ISOMERASE"/>
    <property type="match status" value="1"/>
</dbReference>
<keyword evidence="2" id="KW-0119">Carbohydrate metabolism</keyword>
<dbReference type="InterPro" id="IPR018321">
    <property type="entry name" value="Glucosamine6P_isomerase_CS"/>
</dbReference>
<protein>
    <submittedName>
        <fullName evidence="4">Glucosamine-6-phosphate deaminase</fullName>
    </submittedName>
</protein>
<dbReference type="Gene3D" id="3.40.50.1360">
    <property type="match status" value="1"/>
</dbReference>
<feature type="domain" description="Glucosamine/galactosamine-6-phosphate isomerase" evidence="3">
    <location>
        <begin position="12"/>
        <end position="218"/>
    </location>
</feature>